<protein>
    <submittedName>
        <fullName evidence="1">Uncharacterized protein</fullName>
    </submittedName>
</protein>
<dbReference type="SUPFAM" id="SSF50156">
    <property type="entry name" value="PDZ domain-like"/>
    <property type="match status" value="1"/>
</dbReference>
<sequence length="175" mass="18610">MISAPSRPLVAGMGLVLPASISRNHRSEPDIHMTTFFATPALIALAVFCIVPAGQAHAVAKAGASTHEVLVFDDTRLNWRHNDQVLELVTTGDGLLVTQASVALDLQLQRGDRVRTAGRTQITAVAHLLDALRTAAGNPIVVEVLRDGVQLRLTWAAASYAPLLPPIAPLPPTPR</sequence>
<proteinExistence type="predicted"/>
<dbReference type="InterPro" id="IPR036034">
    <property type="entry name" value="PDZ_sf"/>
</dbReference>
<dbReference type="EMBL" id="JACHNS010000001">
    <property type="protein sequence ID" value="MBB4591421.1"/>
    <property type="molecule type" value="Genomic_DNA"/>
</dbReference>
<dbReference type="Gene3D" id="2.30.42.10">
    <property type="match status" value="1"/>
</dbReference>
<evidence type="ECO:0000313" key="2">
    <source>
        <dbReference type="Proteomes" id="UP000554726"/>
    </source>
</evidence>
<evidence type="ECO:0000313" key="1">
    <source>
        <dbReference type="EMBL" id="MBB4591421.1"/>
    </source>
</evidence>
<organism evidence="1 2">
    <name type="scientific">Xanthomonas cannabis</name>
    <dbReference type="NCBI Taxonomy" id="1885674"/>
    <lineage>
        <taxon>Bacteria</taxon>
        <taxon>Pseudomonadati</taxon>
        <taxon>Pseudomonadota</taxon>
        <taxon>Gammaproteobacteria</taxon>
        <taxon>Lysobacterales</taxon>
        <taxon>Lysobacteraceae</taxon>
        <taxon>Xanthomonas</taxon>
    </lineage>
</organism>
<name>A0ABR6JG99_9XANT</name>
<accession>A0ABR6JG99</accession>
<comment type="caution">
    <text evidence="1">The sequence shown here is derived from an EMBL/GenBank/DDBJ whole genome shotgun (WGS) entry which is preliminary data.</text>
</comment>
<keyword evidence="2" id="KW-1185">Reference proteome</keyword>
<dbReference type="Proteomes" id="UP000554726">
    <property type="component" value="Unassembled WGS sequence"/>
</dbReference>
<gene>
    <name evidence="1" type="ORF">FHR60_000044</name>
</gene>
<reference evidence="1 2" key="1">
    <citation type="submission" date="2020-08" db="EMBL/GenBank/DDBJ databases">
        <title>Studying the diversity of plant-associated saprophytic bacteria and their role in host health and plant-pathogen interactions.</title>
        <authorList>
            <person name="Potnis N."/>
        </authorList>
    </citation>
    <scope>NUCLEOTIDE SEQUENCE [LARGE SCALE GENOMIC DNA]</scope>
    <source>
        <strain evidence="1 2">F16</strain>
    </source>
</reference>